<proteinExistence type="predicted"/>
<dbReference type="InterPro" id="IPR004477">
    <property type="entry name" value="ComEC_N"/>
</dbReference>
<dbReference type="InterPro" id="IPR052159">
    <property type="entry name" value="Competence_DNA_uptake"/>
</dbReference>
<feature type="transmembrane region" description="Helical" evidence="6">
    <location>
        <begin position="515"/>
        <end position="534"/>
    </location>
</feature>
<dbReference type="Pfam" id="PF03772">
    <property type="entry name" value="Competence"/>
    <property type="match status" value="1"/>
</dbReference>
<feature type="transmembrane region" description="Helical" evidence="6">
    <location>
        <begin position="462"/>
        <end position="484"/>
    </location>
</feature>
<dbReference type="InterPro" id="IPR025405">
    <property type="entry name" value="DUF4131"/>
</dbReference>
<name>A0AAU7LNF1_9BURK</name>
<feature type="transmembrane region" description="Helical" evidence="6">
    <location>
        <begin position="42"/>
        <end position="59"/>
    </location>
</feature>
<protein>
    <submittedName>
        <fullName evidence="8">DNA internalization-related competence protein ComEC/Rec2</fullName>
    </submittedName>
</protein>
<keyword evidence="4 6" id="KW-1133">Transmembrane helix</keyword>
<dbReference type="NCBIfam" id="TIGR00360">
    <property type="entry name" value="ComEC_N-term"/>
    <property type="match status" value="1"/>
</dbReference>
<feature type="transmembrane region" description="Helical" evidence="6">
    <location>
        <begin position="490"/>
        <end position="508"/>
    </location>
</feature>
<dbReference type="PANTHER" id="PTHR30619:SF1">
    <property type="entry name" value="RECOMBINATION PROTEIN 2"/>
    <property type="match status" value="1"/>
</dbReference>
<keyword evidence="2" id="KW-1003">Cell membrane</keyword>
<evidence type="ECO:0000256" key="1">
    <source>
        <dbReference type="ARBA" id="ARBA00004651"/>
    </source>
</evidence>
<keyword evidence="3 6" id="KW-0812">Transmembrane</keyword>
<evidence type="ECO:0000256" key="4">
    <source>
        <dbReference type="ARBA" id="ARBA00022989"/>
    </source>
</evidence>
<feature type="domain" description="Metallo-beta-lactamase" evidence="7">
    <location>
        <begin position="598"/>
        <end position="790"/>
    </location>
</feature>
<evidence type="ECO:0000256" key="5">
    <source>
        <dbReference type="ARBA" id="ARBA00023136"/>
    </source>
</evidence>
<evidence type="ECO:0000313" key="8">
    <source>
        <dbReference type="EMBL" id="XBP69167.1"/>
    </source>
</evidence>
<dbReference type="SMART" id="SM00849">
    <property type="entry name" value="Lactamase_B"/>
    <property type="match status" value="1"/>
</dbReference>
<dbReference type="InterPro" id="IPR004797">
    <property type="entry name" value="Competence_ComEC/Rec2"/>
</dbReference>
<feature type="transmembrane region" description="Helical" evidence="6">
    <location>
        <begin position="388"/>
        <end position="404"/>
    </location>
</feature>
<dbReference type="InterPro" id="IPR036866">
    <property type="entry name" value="RibonucZ/Hydroxyglut_hydro"/>
</dbReference>
<dbReference type="InterPro" id="IPR001279">
    <property type="entry name" value="Metallo-B-lactamas"/>
</dbReference>
<reference evidence="8" key="1">
    <citation type="submission" date="2024-05" db="EMBL/GenBank/DDBJ databases">
        <authorList>
            <person name="Bunk B."/>
            <person name="Swiderski J."/>
            <person name="Sproer C."/>
            <person name="Thiel V."/>
        </authorList>
    </citation>
    <scope>NUCLEOTIDE SEQUENCE</scope>
    <source>
        <strain evidence="8">DSM 17735</strain>
    </source>
</reference>
<organism evidence="8">
    <name type="scientific">Polaromonas hydrogenivorans</name>
    <dbReference type="NCBI Taxonomy" id="335476"/>
    <lineage>
        <taxon>Bacteria</taxon>
        <taxon>Pseudomonadati</taxon>
        <taxon>Pseudomonadota</taxon>
        <taxon>Betaproteobacteria</taxon>
        <taxon>Burkholderiales</taxon>
        <taxon>Comamonadaceae</taxon>
        <taxon>Polaromonas</taxon>
    </lineage>
</organism>
<dbReference type="RefSeq" id="WP_349277568.1">
    <property type="nucleotide sequence ID" value="NZ_CBCSCU010000003.1"/>
</dbReference>
<feature type="transmembrane region" description="Helical" evidence="6">
    <location>
        <begin position="334"/>
        <end position="353"/>
    </location>
</feature>
<dbReference type="AlphaFoldDB" id="A0AAU7LNF1"/>
<dbReference type="Gene3D" id="3.60.15.10">
    <property type="entry name" value="Ribonuclease Z/Hydroxyacylglutathione hydrolase-like"/>
    <property type="match status" value="1"/>
</dbReference>
<dbReference type="InterPro" id="IPR035681">
    <property type="entry name" value="ComA-like_MBL"/>
</dbReference>
<keyword evidence="5 6" id="KW-0472">Membrane</keyword>
<feature type="transmembrane region" description="Helical" evidence="6">
    <location>
        <begin position="299"/>
        <end position="322"/>
    </location>
</feature>
<evidence type="ECO:0000256" key="2">
    <source>
        <dbReference type="ARBA" id="ARBA00022475"/>
    </source>
</evidence>
<sequence>MGFSVVARPAASPASLGLALAGLVAGVAVQLQQPALWPSGGYAALVALAVVLACGWQGVKALRRFQRPASVSARLMVLVMAALLGFGLTGWRAGAFQATALDPALEGRDIAVTGTVLAMPQFSEDALRFRLGIESARLDGRAVALPPQIMLGWYSGFIGRETKSSSVESSDASELALDLQRKPQPLRAGERWQMTVRLKAPHGNSNPHGFDYELWLWEQGIQATGYVRASPHDAPPARLSSSPWRHAVEGARQSVREAIYARVDDRQLAGVLAALVVGDQNAIERTDWDVFRATGVAHLMSISGLHITMFAWVASLLIGTLWRRSARLTPRLCLALPASSAGALGGLLLATLYALFSGWGVPAQRTILMLATVVLLRQSGRQWPWQQAWLLAMAVVAVLDPWALMQAGFWLSFVAVGVLFATDSGAAGARPVSAEGQFDSKFLPWWLARPLAGLLRSTREQWVVTLALTPLSLLLFNQVSLVGLLANALAIPWVTLLVTPLAMLGVLYAPLWDAAAWAVGLLTGLLQGLASWPLASVDVAAAPLWCAVVGVLGGGLLALRLPWHWRLLGIPLLLPVLLWQPARVAPGQFELLAADIGQGNAVIVRTASHTLLYDTGPRFSRESDAGNRVLVPLLRALGERIDILMLSHRDSDHSGGAPAVLAMQPQASLLSSIEDGHELQALRASTRCTAGQRWAWDGVDFEVLHPAAADYALPKKSNAMSCVLRISNGAQTALLAGDIEAPQELSLVSSKPERLKADFLLVPHHGSKTSSSAVFLDAVQPRLALAQAGYRNRFGHPVAVVAARYDERGIRLVRSPQCGAATWQSLRPAELRCQRQDGQRYWQSF</sequence>
<dbReference type="GO" id="GO:0030420">
    <property type="term" value="P:establishment of competence for transformation"/>
    <property type="evidence" value="ECO:0007669"/>
    <property type="project" value="InterPro"/>
</dbReference>
<evidence type="ECO:0000256" key="6">
    <source>
        <dbReference type="SAM" id="Phobius"/>
    </source>
</evidence>
<gene>
    <name evidence="8" type="ORF">ABLV49_14820</name>
</gene>
<evidence type="ECO:0000259" key="7">
    <source>
        <dbReference type="SMART" id="SM00849"/>
    </source>
</evidence>
<dbReference type="NCBIfam" id="TIGR00361">
    <property type="entry name" value="ComEC_Rec2"/>
    <property type="match status" value="1"/>
</dbReference>
<dbReference type="PANTHER" id="PTHR30619">
    <property type="entry name" value="DNA INTERNALIZATION/COMPETENCE PROTEIN COMEC/REC2"/>
    <property type="match status" value="1"/>
</dbReference>
<feature type="transmembrane region" description="Helical" evidence="6">
    <location>
        <begin position="359"/>
        <end position="376"/>
    </location>
</feature>
<comment type="subcellular location">
    <subcellularLocation>
        <location evidence="1">Cell membrane</location>
        <topology evidence="1">Multi-pass membrane protein</topology>
    </subcellularLocation>
</comment>
<dbReference type="Pfam" id="PF00753">
    <property type="entry name" value="Lactamase_B"/>
    <property type="match status" value="1"/>
</dbReference>
<evidence type="ECO:0000256" key="3">
    <source>
        <dbReference type="ARBA" id="ARBA00022692"/>
    </source>
</evidence>
<dbReference type="Pfam" id="PF13567">
    <property type="entry name" value="DUF4131"/>
    <property type="match status" value="1"/>
</dbReference>
<dbReference type="SUPFAM" id="SSF56281">
    <property type="entry name" value="Metallo-hydrolase/oxidoreductase"/>
    <property type="match status" value="1"/>
</dbReference>
<feature type="transmembrane region" description="Helical" evidence="6">
    <location>
        <begin position="540"/>
        <end position="559"/>
    </location>
</feature>
<dbReference type="EMBL" id="CP157675">
    <property type="protein sequence ID" value="XBP69167.1"/>
    <property type="molecule type" value="Genomic_DNA"/>
</dbReference>
<dbReference type="CDD" id="cd07731">
    <property type="entry name" value="ComA-like_MBL-fold"/>
    <property type="match status" value="1"/>
</dbReference>
<feature type="transmembrane region" description="Helical" evidence="6">
    <location>
        <begin position="71"/>
        <end position="91"/>
    </location>
</feature>
<accession>A0AAU7LNF1</accession>
<dbReference type="GO" id="GO:0005886">
    <property type="term" value="C:plasma membrane"/>
    <property type="evidence" value="ECO:0007669"/>
    <property type="project" value="UniProtKB-SubCell"/>
</dbReference>